<accession>A0ABN8AR74</accession>
<proteinExistence type="predicted"/>
<reference evidence="1 2" key="1">
    <citation type="submission" date="2021-10" db="EMBL/GenBank/DDBJ databases">
        <authorList>
            <person name="Koch H."/>
        </authorList>
    </citation>
    <scope>NUCLEOTIDE SEQUENCE [LARGE SCALE GENOMIC DNA]</scope>
    <source>
        <strain evidence="1">6680</strain>
    </source>
</reference>
<sequence>MFMLPMQRSDRSVMRLQGPSMRFKPTRDYANRIKYEFMYYKSEKYICVLHNKMLDHRYLLCIMRPSRCYGSPFFKSLQTTDECGYMR</sequence>
<dbReference type="Proteomes" id="UP000839052">
    <property type="component" value="Chromosome"/>
</dbReference>
<protein>
    <submittedName>
        <fullName evidence="1">Uncharacterized protein</fullName>
    </submittedName>
</protein>
<evidence type="ECO:0000313" key="2">
    <source>
        <dbReference type="Proteomes" id="UP000839052"/>
    </source>
</evidence>
<dbReference type="EMBL" id="OU912926">
    <property type="protein sequence ID" value="CAG9934180.1"/>
    <property type="molecule type" value="Genomic_DNA"/>
</dbReference>
<keyword evidence="2" id="KW-1185">Reference proteome</keyword>
<gene>
    <name evidence="1" type="ORF">NTG6680_2931</name>
</gene>
<name>A0ABN8AR74_9PROT</name>
<organism evidence="1 2">
    <name type="scientific">Candidatus Nitrotoga arctica</name>
    <dbReference type="NCBI Taxonomy" id="453162"/>
    <lineage>
        <taxon>Bacteria</taxon>
        <taxon>Pseudomonadati</taxon>
        <taxon>Pseudomonadota</taxon>
        <taxon>Betaproteobacteria</taxon>
        <taxon>Nitrosomonadales</taxon>
        <taxon>Gallionellaceae</taxon>
        <taxon>Candidatus Nitrotoga</taxon>
    </lineage>
</organism>
<evidence type="ECO:0000313" key="1">
    <source>
        <dbReference type="EMBL" id="CAG9934180.1"/>
    </source>
</evidence>